<name>A0A955RIH0_9BACT</name>
<evidence type="ECO:0000313" key="2">
    <source>
        <dbReference type="EMBL" id="MCA9382365.1"/>
    </source>
</evidence>
<dbReference type="InterPro" id="IPR045584">
    <property type="entry name" value="Pilin-like"/>
</dbReference>
<comment type="caution">
    <text evidence="2">The sequence shown here is derived from an EMBL/GenBank/DDBJ whole genome shotgun (WGS) entry which is preliminary data.</text>
</comment>
<dbReference type="Gene3D" id="3.30.700.10">
    <property type="entry name" value="Glycoprotein, Type 4 Pilin"/>
    <property type="match status" value="1"/>
</dbReference>
<evidence type="ECO:0000256" key="1">
    <source>
        <dbReference type="SAM" id="Phobius"/>
    </source>
</evidence>
<dbReference type="NCBIfam" id="TIGR02532">
    <property type="entry name" value="IV_pilin_GFxxxE"/>
    <property type="match status" value="1"/>
</dbReference>
<accession>A0A955RIH0</accession>
<keyword evidence="1" id="KW-0472">Membrane</keyword>
<keyword evidence="1" id="KW-0812">Transmembrane</keyword>
<protein>
    <submittedName>
        <fullName evidence="2">Prepilin-type N-terminal cleavage/methylation domain-containing protein</fullName>
    </submittedName>
</protein>
<reference evidence="2" key="2">
    <citation type="journal article" date="2021" name="Microbiome">
        <title>Successional dynamics and alternative stable states in a saline activated sludge microbial community over 9 years.</title>
        <authorList>
            <person name="Wang Y."/>
            <person name="Ye J."/>
            <person name="Ju F."/>
            <person name="Liu L."/>
            <person name="Boyd J.A."/>
            <person name="Deng Y."/>
            <person name="Parks D.H."/>
            <person name="Jiang X."/>
            <person name="Yin X."/>
            <person name="Woodcroft B.J."/>
            <person name="Tyson G.W."/>
            <person name="Hugenholtz P."/>
            <person name="Polz M.F."/>
            <person name="Zhang T."/>
        </authorList>
    </citation>
    <scope>NUCLEOTIDE SEQUENCE</scope>
    <source>
        <strain evidence="2">HKST-UBA10</strain>
    </source>
</reference>
<reference evidence="2" key="1">
    <citation type="submission" date="2020-04" db="EMBL/GenBank/DDBJ databases">
        <authorList>
            <person name="Zhang T."/>
        </authorList>
    </citation>
    <scope>NUCLEOTIDE SEQUENCE</scope>
    <source>
        <strain evidence="2">HKST-UBA10</strain>
    </source>
</reference>
<dbReference type="EMBL" id="JAGQLG010000118">
    <property type="protein sequence ID" value="MCA9382365.1"/>
    <property type="molecule type" value="Genomic_DNA"/>
</dbReference>
<sequence length="169" mass="18791">MLKLINKRNGFTLIEVIIVIALLAILSGSVFLVVKPFDLIEETRYERSITELTSIGKALELWVTIEGQYPPDVNRDLPNGIERYLNTAPIWPKGPYPGSVYDYDNWTGQTCIDPAASGSVQITLRQVPGFNPDGSNVWALYYVIAGKGTPHCSNANEWNKGTCINCEEQ</sequence>
<dbReference type="Proteomes" id="UP000782843">
    <property type="component" value="Unassembled WGS sequence"/>
</dbReference>
<dbReference type="AlphaFoldDB" id="A0A955RIH0"/>
<gene>
    <name evidence="2" type="ORF">KC660_03090</name>
</gene>
<organism evidence="2 3">
    <name type="scientific">Candidatus Dojkabacteria bacterium</name>
    <dbReference type="NCBI Taxonomy" id="2099670"/>
    <lineage>
        <taxon>Bacteria</taxon>
        <taxon>Candidatus Dojkabacteria</taxon>
    </lineage>
</organism>
<proteinExistence type="predicted"/>
<dbReference type="Pfam" id="PF07963">
    <property type="entry name" value="N_methyl"/>
    <property type="match status" value="1"/>
</dbReference>
<evidence type="ECO:0000313" key="3">
    <source>
        <dbReference type="Proteomes" id="UP000782843"/>
    </source>
</evidence>
<dbReference type="SUPFAM" id="SSF54523">
    <property type="entry name" value="Pili subunits"/>
    <property type="match status" value="1"/>
</dbReference>
<keyword evidence="1" id="KW-1133">Transmembrane helix</keyword>
<feature type="transmembrane region" description="Helical" evidence="1">
    <location>
        <begin position="12"/>
        <end position="34"/>
    </location>
</feature>
<dbReference type="InterPro" id="IPR012902">
    <property type="entry name" value="N_methyl_site"/>
</dbReference>